<dbReference type="InterPro" id="IPR040570">
    <property type="entry name" value="LAL_C2"/>
</dbReference>
<keyword evidence="4 6" id="KW-0547">Nucleotide-binding</keyword>
<evidence type="ECO:0000256" key="2">
    <source>
        <dbReference type="ARBA" id="ARBA00001946"/>
    </source>
</evidence>
<dbReference type="PANTHER" id="PTHR43585">
    <property type="entry name" value="FUMIPYRROLE BIOSYNTHESIS PROTEIN C"/>
    <property type="match status" value="1"/>
</dbReference>
<dbReference type="Pfam" id="PF18603">
    <property type="entry name" value="LAL_C2"/>
    <property type="match status" value="1"/>
</dbReference>
<dbReference type="InterPro" id="IPR052032">
    <property type="entry name" value="ATP-dep_AA_Ligase"/>
</dbReference>
<dbReference type="AlphaFoldDB" id="A0A2N0ZFS2"/>
<feature type="domain" description="ATP-grasp" evidence="7">
    <location>
        <begin position="111"/>
        <end position="303"/>
    </location>
</feature>
<dbReference type="Pfam" id="PF01071">
    <property type="entry name" value="GARS_A"/>
    <property type="match status" value="1"/>
</dbReference>
<evidence type="ECO:0000256" key="5">
    <source>
        <dbReference type="ARBA" id="ARBA00022840"/>
    </source>
</evidence>
<sequence>MDKNKRLLVLGAGRGQVGLIKTAKDMGVVTVVGTMPNNNPPGISLSDEVCYMDISNPDDVLSKAKGLNLNGIATCCLDTGVTSLGRSCEQLDLIGLKENAAVLCQDKLKMKTALMESGISTAKFFKVSSEEELSKSLENIMLPVIIKATDLQGSKGIYIAHTKQEAYEGYRSAMLDTKREYCIVEEFIEGWEFGAQSFVYDGEVLFVMPHGDDTFMSHTAIPVGHFVPIKCSEDILSQAEECVRGAIKALDLNNCAVNVDLIVKDGKVYIIELTGRVGANCLPELVSINFGINYYQMIVAMAIGDNPKEIWEKRDKETSAGLAKMLFSEKDTGILKKIEYTGSFDEEVLEVTFFKKPGDEIRAFNNSNDCIGQVIVRGNTYEECEMKIKQIENDIILQLW</sequence>
<evidence type="ECO:0000313" key="9">
    <source>
        <dbReference type="Proteomes" id="UP000233343"/>
    </source>
</evidence>
<evidence type="ECO:0000256" key="6">
    <source>
        <dbReference type="PROSITE-ProRule" id="PRU00409"/>
    </source>
</evidence>
<evidence type="ECO:0000313" key="8">
    <source>
        <dbReference type="EMBL" id="PKG28358.1"/>
    </source>
</evidence>
<gene>
    <name evidence="8" type="ORF">CWS20_14210</name>
</gene>
<dbReference type="Gene3D" id="3.30.470.20">
    <property type="entry name" value="ATP-grasp fold, B domain"/>
    <property type="match status" value="1"/>
</dbReference>
<reference evidence="8 9" key="1">
    <citation type="journal article" date="2010" name="Int. J. Syst. Evol. Microbiol.">
        <title>Bacillus horneckiae sp. nov., isolated from a spacecraft-assembly clean room.</title>
        <authorList>
            <person name="Vaishampayan P."/>
            <person name="Probst A."/>
            <person name="Krishnamurthi S."/>
            <person name="Ghosh S."/>
            <person name="Osman S."/>
            <person name="McDowall A."/>
            <person name="Ruckmani A."/>
            <person name="Mayilraj S."/>
            <person name="Venkateswaran K."/>
        </authorList>
    </citation>
    <scope>NUCLEOTIDE SEQUENCE [LARGE SCALE GENOMIC DNA]</scope>
    <source>
        <strain evidence="9">1PO1SC</strain>
    </source>
</reference>
<dbReference type="GO" id="GO:0016874">
    <property type="term" value="F:ligase activity"/>
    <property type="evidence" value="ECO:0007669"/>
    <property type="project" value="UniProtKB-KW"/>
</dbReference>
<dbReference type="RefSeq" id="WP_066189324.1">
    <property type="nucleotide sequence ID" value="NZ_JARMMB010000015.1"/>
</dbReference>
<dbReference type="InterPro" id="IPR011761">
    <property type="entry name" value="ATP-grasp"/>
</dbReference>
<dbReference type="InterPro" id="IPR020561">
    <property type="entry name" value="PRibGlycinamid_synth_ATP-grasp"/>
</dbReference>
<dbReference type="GO" id="GO:0005524">
    <property type="term" value="F:ATP binding"/>
    <property type="evidence" value="ECO:0007669"/>
    <property type="project" value="UniProtKB-UniRule"/>
</dbReference>
<dbReference type="Gene3D" id="3.30.1490.20">
    <property type="entry name" value="ATP-grasp fold, A domain"/>
    <property type="match status" value="1"/>
</dbReference>
<keyword evidence="3" id="KW-0436">Ligase</keyword>
<comment type="caution">
    <text evidence="8">The sequence shown here is derived from an EMBL/GenBank/DDBJ whole genome shotgun (WGS) entry which is preliminary data.</text>
</comment>
<dbReference type="Proteomes" id="UP000233343">
    <property type="component" value="Unassembled WGS sequence"/>
</dbReference>
<dbReference type="SMART" id="SM01209">
    <property type="entry name" value="GARS_A"/>
    <property type="match status" value="1"/>
</dbReference>
<dbReference type="EMBL" id="PISD01000030">
    <property type="protein sequence ID" value="PKG28358.1"/>
    <property type="molecule type" value="Genomic_DNA"/>
</dbReference>
<evidence type="ECO:0000256" key="4">
    <source>
        <dbReference type="ARBA" id="ARBA00022741"/>
    </source>
</evidence>
<dbReference type="PROSITE" id="PS50975">
    <property type="entry name" value="ATP_GRASP"/>
    <property type="match status" value="1"/>
</dbReference>
<comment type="cofactor">
    <cofactor evidence="2">
        <name>Mg(2+)</name>
        <dbReference type="ChEBI" id="CHEBI:18420"/>
    </cofactor>
</comment>
<evidence type="ECO:0000256" key="1">
    <source>
        <dbReference type="ARBA" id="ARBA00001936"/>
    </source>
</evidence>
<dbReference type="InterPro" id="IPR013815">
    <property type="entry name" value="ATP_grasp_subdomain_1"/>
</dbReference>
<protein>
    <submittedName>
        <fullName evidence="8">Phosphoribosylglycinamide synthetase</fullName>
    </submittedName>
</protein>
<accession>A0A2N0ZFS2</accession>
<dbReference type="PANTHER" id="PTHR43585:SF2">
    <property type="entry name" value="ATP-GRASP ENZYME FSQD"/>
    <property type="match status" value="1"/>
</dbReference>
<comment type="cofactor">
    <cofactor evidence="1">
        <name>Mn(2+)</name>
        <dbReference type="ChEBI" id="CHEBI:29035"/>
    </cofactor>
</comment>
<dbReference type="SUPFAM" id="SSF56059">
    <property type="entry name" value="Glutathione synthetase ATP-binding domain-like"/>
    <property type="match status" value="1"/>
</dbReference>
<dbReference type="Gene3D" id="3.40.50.20">
    <property type="match status" value="1"/>
</dbReference>
<evidence type="ECO:0000259" key="7">
    <source>
        <dbReference type="PROSITE" id="PS50975"/>
    </source>
</evidence>
<keyword evidence="5 6" id="KW-0067">ATP-binding</keyword>
<dbReference type="GO" id="GO:0046872">
    <property type="term" value="F:metal ion binding"/>
    <property type="evidence" value="ECO:0007669"/>
    <property type="project" value="InterPro"/>
</dbReference>
<name>A0A2N0ZFS2_9BACI</name>
<proteinExistence type="predicted"/>
<keyword evidence="9" id="KW-1185">Reference proteome</keyword>
<organism evidence="8 9">
    <name type="scientific">Cytobacillus horneckiae</name>
    <dbReference type="NCBI Taxonomy" id="549687"/>
    <lineage>
        <taxon>Bacteria</taxon>
        <taxon>Bacillati</taxon>
        <taxon>Bacillota</taxon>
        <taxon>Bacilli</taxon>
        <taxon>Bacillales</taxon>
        <taxon>Bacillaceae</taxon>
        <taxon>Cytobacillus</taxon>
    </lineage>
</organism>
<evidence type="ECO:0000256" key="3">
    <source>
        <dbReference type="ARBA" id="ARBA00022598"/>
    </source>
</evidence>